<dbReference type="PANTHER" id="PTHR46072:SF2">
    <property type="entry name" value="AMIDASE (EUROFUNG)"/>
    <property type="match status" value="1"/>
</dbReference>
<dbReference type="AlphaFoldDB" id="A0A5N5DP50"/>
<dbReference type="Proteomes" id="UP000325902">
    <property type="component" value="Unassembled WGS sequence"/>
</dbReference>
<reference evidence="4 5" key="1">
    <citation type="journal article" date="2019" name="Sci. Rep.">
        <title>A multi-omics analysis of the grapevine pathogen Lasiodiplodia theobromae reveals that temperature affects the expression of virulence- and pathogenicity-related genes.</title>
        <authorList>
            <person name="Felix C."/>
            <person name="Meneses R."/>
            <person name="Goncalves M.F.M."/>
            <person name="Tilleman L."/>
            <person name="Duarte A.S."/>
            <person name="Jorrin-Novo J.V."/>
            <person name="Van de Peer Y."/>
            <person name="Deforce D."/>
            <person name="Van Nieuwerburgh F."/>
            <person name="Esteves A.C."/>
            <person name="Alves A."/>
        </authorList>
    </citation>
    <scope>NUCLEOTIDE SEQUENCE [LARGE SCALE GENOMIC DNA]</scope>
    <source>
        <strain evidence="4 5">LA-SOL3</strain>
    </source>
</reference>
<keyword evidence="5" id="KW-1185">Reference proteome</keyword>
<dbReference type="InterPro" id="IPR036928">
    <property type="entry name" value="AS_sf"/>
</dbReference>
<keyword evidence="2" id="KW-0378">Hydrolase</keyword>
<proteinExistence type="inferred from homology"/>
<gene>
    <name evidence="4" type="primary">amdS_0</name>
    <name evidence="4" type="ORF">DBV05_g1617</name>
</gene>
<dbReference type="SUPFAM" id="SSF75304">
    <property type="entry name" value="Amidase signature (AS) enzymes"/>
    <property type="match status" value="1"/>
</dbReference>
<feature type="domain" description="Amidase" evidence="3">
    <location>
        <begin position="74"/>
        <end position="543"/>
    </location>
</feature>
<protein>
    <submittedName>
        <fullName evidence="4">Acetamidase</fullName>
    </submittedName>
</protein>
<dbReference type="InterPro" id="IPR023631">
    <property type="entry name" value="Amidase_dom"/>
</dbReference>
<comment type="caution">
    <text evidence="4">The sequence shown here is derived from an EMBL/GenBank/DDBJ whole genome shotgun (WGS) entry which is preliminary data.</text>
</comment>
<accession>A0A5N5DP50</accession>
<evidence type="ECO:0000256" key="2">
    <source>
        <dbReference type="ARBA" id="ARBA00022801"/>
    </source>
</evidence>
<name>A0A5N5DP50_9PEZI</name>
<evidence type="ECO:0000313" key="4">
    <source>
        <dbReference type="EMBL" id="KAB2579705.1"/>
    </source>
</evidence>
<dbReference type="PIRSF" id="PIRSF001221">
    <property type="entry name" value="Amidase_fungi"/>
    <property type="match status" value="1"/>
</dbReference>
<evidence type="ECO:0000259" key="3">
    <source>
        <dbReference type="Pfam" id="PF01425"/>
    </source>
</evidence>
<dbReference type="Pfam" id="PF01425">
    <property type="entry name" value="Amidase"/>
    <property type="match status" value="1"/>
</dbReference>
<evidence type="ECO:0000256" key="1">
    <source>
        <dbReference type="ARBA" id="ARBA00009199"/>
    </source>
</evidence>
<organism evidence="4 5">
    <name type="scientific">Lasiodiplodia theobromae</name>
    <dbReference type="NCBI Taxonomy" id="45133"/>
    <lineage>
        <taxon>Eukaryota</taxon>
        <taxon>Fungi</taxon>
        <taxon>Dikarya</taxon>
        <taxon>Ascomycota</taxon>
        <taxon>Pezizomycotina</taxon>
        <taxon>Dothideomycetes</taxon>
        <taxon>Dothideomycetes incertae sedis</taxon>
        <taxon>Botryosphaeriales</taxon>
        <taxon>Botryosphaeriaceae</taxon>
        <taxon>Lasiodiplodia</taxon>
    </lineage>
</organism>
<evidence type="ECO:0000313" key="5">
    <source>
        <dbReference type="Proteomes" id="UP000325902"/>
    </source>
</evidence>
<dbReference type="Gene3D" id="3.90.1300.10">
    <property type="entry name" value="Amidase signature (AS) domain"/>
    <property type="match status" value="1"/>
</dbReference>
<dbReference type="EMBL" id="VCHE01000006">
    <property type="protein sequence ID" value="KAB2579705.1"/>
    <property type="molecule type" value="Genomic_DNA"/>
</dbReference>
<dbReference type="PANTHER" id="PTHR46072">
    <property type="entry name" value="AMIDASE-RELATED-RELATED"/>
    <property type="match status" value="1"/>
</dbReference>
<sequence length="562" mass="62061">MAWQETAKAKRESLLQAIPAQWRLTSSQIPPCNRLPDVTGFIRQHLDPAELVITDSSADILLQRIRAGDWSATEVTRAFCHRASLAHQLTSCLSEIFFEAALKRAGEIDDHYQRTGQTIGPLHGLPVSFKDRIDIAGLDSACGYISWIGCKKTAEDEGTLVRKLRAAGAVFFVKTSVPMSMLMGETSNNITGSTCNPYNRMLSAGGASGGEGALLALRGSPLGWGSDIAGSVRIPCAFNNLYGLRPSCGRMPPSGMTTSLPGLPVAQSVIGPMATTLDVLTSVTKWIINENCCQDDFDVMDMPWNEERFQSTRMRMCRPGETDGKLVFAVMMSDGEVVPHPPVLRALRMVVQALQQRGYEVIEWQPPAHGPAAVNLFQIFGSTAGEEVRKALKSSGEPPVHQLREWYEQQQSEPSSSPEFWRLCALRDEYRAQYHAYWQSTRGNTVSKKVVDGVILPIAPSAAVQEGFFHHFAYTAIASFLDYTAGCVPVTFADRALDPEETRYKPVNQQDRQHWRTYQKELFDGAPVGVQVMGRRLQEEKVLAMMAAVSDALAQYDPDAQR</sequence>
<comment type="similarity">
    <text evidence="1">Belongs to the amidase family.</text>
</comment>
<dbReference type="OrthoDB" id="3926807at2759"/>
<dbReference type="GO" id="GO:0016787">
    <property type="term" value="F:hydrolase activity"/>
    <property type="evidence" value="ECO:0007669"/>
    <property type="project" value="UniProtKB-KW"/>
</dbReference>